<dbReference type="EMBL" id="PDLO01000001">
    <property type="protein sequence ID" value="PHL00452.1"/>
    <property type="molecule type" value="Genomic_DNA"/>
</dbReference>
<name>A0A2G0CKG6_9BACT</name>
<keyword evidence="3 6" id="KW-0812">Transmembrane</keyword>
<keyword evidence="8" id="KW-1185">Reference proteome</keyword>
<dbReference type="RefSeq" id="WP_099105431.1">
    <property type="nucleotide sequence ID" value="NZ_JAATJF010000001.1"/>
</dbReference>
<feature type="transmembrane region" description="Helical" evidence="6">
    <location>
        <begin position="109"/>
        <end position="131"/>
    </location>
</feature>
<evidence type="ECO:0000256" key="6">
    <source>
        <dbReference type="SAM" id="Phobius"/>
    </source>
</evidence>
<comment type="subcellular location">
    <subcellularLocation>
        <location evidence="1">Cell membrane</location>
        <topology evidence="1">Multi-pass membrane protein</topology>
    </subcellularLocation>
</comment>
<dbReference type="Pfam" id="PF09678">
    <property type="entry name" value="Caa3_CtaG"/>
    <property type="match status" value="1"/>
</dbReference>
<dbReference type="InterPro" id="IPR019108">
    <property type="entry name" value="Caa3_assmbl_CtaG-rel"/>
</dbReference>
<keyword evidence="2" id="KW-1003">Cell membrane</keyword>
<evidence type="ECO:0000256" key="1">
    <source>
        <dbReference type="ARBA" id="ARBA00004651"/>
    </source>
</evidence>
<protein>
    <recommendedName>
        <fullName evidence="9">Cytochrome c oxidase assembly protein</fullName>
    </recommendedName>
</protein>
<evidence type="ECO:0000256" key="5">
    <source>
        <dbReference type="ARBA" id="ARBA00023136"/>
    </source>
</evidence>
<dbReference type="AlphaFoldDB" id="A0A2G0CKG6"/>
<evidence type="ECO:0000256" key="3">
    <source>
        <dbReference type="ARBA" id="ARBA00022692"/>
    </source>
</evidence>
<feature type="transmembrane region" description="Helical" evidence="6">
    <location>
        <begin position="36"/>
        <end position="57"/>
    </location>
</feature>
<keyword evidence="4 6" id="KW-1133">Transmembrane helix</keyword>
<evidence type="ECO:0000313" key="8">
    <source>
        <dbReference type="Proteomes" id="UP000226437"/>
    </source>
</evidence>
<dbReference type="Proteomes" id="UP000226437">
    <property type="component" value="Unassembled WGS sequence"/>
</dbReference>
<organism evidence="7 8">
    <name type="scientific">Neolewinella marina</name>
    <dbReference type="NCBI Taxonomy" id="438751"/>
    <lineage>
        <taxon>Bacteria</taxon>
        <taxon>Pseudomonadati</taxon>
        <taxon>Bacteroidota</taxon>
        <taxon>Saprospiria</taxon>
        <taxon>Saprospirales</taxon>
        <taxon>Lewinellaceae</taxon>
        <taxon>Neolewinella</taxon>
    </lineage>
</organism>
<feature type="transmembrane region" description="Helical" evidence="6">
    <location>
        <begin position="143"/>
        <end position="165"/>
    </location>
</feature>
<proteinExistence type="predicted"/>
<evidence type="ECO:0000256" key="2">
    <source>
        <dbReference type="ARBA" id="ARBA00022475"/>
    </source>
</evidence>
<gene>
    <name evidence="7" type="ORF">CGL56_05315</name>
</gene>
<evidence type="ECO:0008006" key="9">
    <source>
        <dbReference type="Google" id="ProtNLM"/>
    </source>
</evidence>
<sequence>MSAWLPLVLVLLLALGYGYGLYRLRDRKRSDGWRAASFLLGLVLVGTALLPEVARWAHHDLRGHMVQHLLIGMFAPLFLVLGQPVTLALRALPVRLARRVTAVFRYRGVALLTHPVTALLLNIGGMYLLYLTPLYAFVVHAPHLHHLLHFHFLAAGYLFTWSVIGEDPVPRRPRLRLRVIVLFLSVALHATLSKVMYAYLYPRGGIHSAEEIRAAAKLMYYWGDLSELLLIIAVFALWYRKRGRPHYDLSPLLP</sequence>
<dbReference type="OrthoDB" id="5024156at2"/>
<dbReference type="GO" id="GO:0005886">
    <property type="term" value="C:plasma membrane"/>
    <property type="evidence" value="ECO:0007669"/>
    <property type="project" value="UniProtKB-SubCell"/>
</dbReference>
<keyword evidence="5 6" id="KW-0472">Membrane</keyword>
<feature type="transmembrane region" description="Helical" evidence="6">
    <location>
        <begin position="6"/>
        <end position="24"/>
    </location>
</feature>
<evidence type="ECO:0000313" key="7">
    <source>
        <dbReference type="EMBL" id="PHL00452.1"/>
    </source>
</evidence>
<comment type="caution">
    <text evidence="7">The sequence shown here is derived from an EMBL/GenBank/DDBJ whole genome shotgun (WGS) entry which is preliminary data.</text>
</comment>
<reference evidence="7 8" key="1">
    <citation type="submission" date="2017-10" db="EMBL/GenBank/DDBJ databases">
        <title>The draft genome sequence of Lewinella marina KCTC 32374.</title>
        <authorList>
            <person name="Wang K."/>
        </authorList>
    </citation>
    <scope>NUCLEOTIDE SEQUENCE [LARGE SCALE GENOMIC DNA]</scope>
    <source>
        <strain evidence="7 8">MKG-38</strain>
    </source>
</reference>
<feature type="transmembrane region" description="Helical" evidence="6">
    <location>
        <begin position="220"/>
        <end position="239"/>
    </location>
</feature>
<feature type="transmembrane region" description="Helical" evidence="6">
    <location>
        <begin position="69"/>
        <end position="89"/>
    </location>
</feature>
<evidence type="ECO:0000256" key="4">
    <source>
        <dbReference type="ARBA" id="ARBA00022989"/>
    </source>
</evidence>
<feature type="transmembrane region" description="Helical" evidence="6">
    <location>
        <begin position="177"/>
        <end position="200"/>
    </location>
</feature>
<accession>A0A2G0CKG6</accession>